<dbReference type="PaxDb" id="6239-F28C6.2"/>
<evidence type="ECO:0000256" key="1">
    <source>
        <dbReference type="ARBA" id="ARBA00004123"/>
    </source>
</evidence>
<evidence type="ECO:0000259" key="8">
    <source>
        <dbReference type="Pfam" id="PF03299"/>
    </source>
</evidence>
<dbReference type="Reactome" id="R-CEL-8866904">
    <property type="pathway name" value="Negative regulation of activity of TFAP2 (AP-2) family transcription factors"/>
</dbReference>
<dbReference type="WormBase" id="F28C6.2">
    <property type="protein sequence ID" value="CE03273"/>
    <property type="gene ID" value="WBGene00009203"/>
    <property type="gene designation" value="aptf-3"/>
</dbReference>
<dbReference type="GO" id="GO:0005634">
    <property type="term" value="C:nucleus"/>
    <property type="evidence" value="ECO:0000250"/>
    <property type="project" value="WormBase"/>
</dbReference>
<keyword evidence="10" id="KW-1185">Reference proteome</keyword>
<dbReference type="Reactome" id="R-CEL-9834899">
    <property type="pathway name" value="Specification of the neural plate border"/>
</dbReference>
<dbReference type="Proteomes" id="UP000001940">
    <property type="component" value="Chromosome II"/>
</dbReference>
<organism evidence="9 10">
    <name type="scientific">Caenorhabditis elegans</name>
    <dbReference type="NCBI Taxonomy" id="6239"/>
    <lineage>
        <taxon>Eukaryota</taxon>
        <taxon>Metazoa</taxon>
        <taxon>Ecdysozoa</taxon>
        <taxon>Nematoda</taxon>
        <taxon>Chromadorea</taxon>
        <taxon>Rhabditida</taxon>
        <taxon>Rhabditina</taxon>
        <taxon>Rhabditomorpha</taxon>
        <taxon>Rhabditoidea</taxon>
        <taxon>Rhabditidae</taxon>
        <taxon>Peloderinae</taxon>
        <taxon>Caenorhabditis</taxon>
    </lineage>
</organism>
<dbReference type="DIP" id="DIP-25693N"/>
<dbReference type="PIR" id="T21480">
    <property type="entry name" value="T21480"/>
</dbReference>
<name>Q19862_CAEEL</name>
<feature type="compositionally biased region" description="Basic and acidic residues" evidence="7">
    <location>
        <begin position="480"/>
        <end position="492"/>
    </location>
</feature>
<evidence type="ECO:0000256" key="4">
    <source>
        <dbReference type="ARBA" id="ARBA00023125"/>
    </source>
</evidence>
<dbReference type="FunCoup" id="Q19862">
    <property type="interactions" value="295"/>
</dbReference>
<feature type="domain" description="Transcription factor AP-2 C-terminal" evidence="8">
    <location>
        <begin position="235"/>
        <end position="426"/>
    </location>
</feature>
<protein>
    <submittedName>
        <fullName evidence="9">Transcription factor AP-2 C-terminal domain-containing protein</fullName>
    </submittedName>
</protein>
<dbReference type="Pfam" id="PF03299">
    <property type="entry name" value="TF_AP-2"/>
    <property type="match status" value="1"/>
</dbReference>
<accession>Q19862</accession>
<dbReference type="Bgee" id="WBGene00009203">
    <property type="expression patterns" value="Expressed in germ line (C elegans) and 3 other cell types or tissues"/>
</dbReference>
<keyword evidence="6" id="KW-0539">Nucleus</keyword>
<gene>
    <name evidence="9 11" type="primary">aptf-3</name>
    <name evidence="9" type="ORF">CELE_F28C6.2</name>
    <name evidence="11" type="ORF">F28C6.2</name>
</gene>
<dbReference type="SMR" id="Q19862"/>
<dbReference type="InParanoid" id="Q19862"/>
<dbReference type="STRING" id="6239.F28C6.2.1"/>
<reference evidence="9 10" key="1">
    <citation type="journal article" date="1998" name="Science">
        <title>Genome sequence of the nematode C. elegans: a platform for investigating biology.</title>
        <authorList>
            <consortium name="The C. elegans sequencing consortium"/>
            <person name="Sulson J.E."/>
            <person name="Waterston R."/>
        </authorList>
    </citation>
    <scope>NUCLEOTIDE SEQUENCE [LARGE SCALE GENOMIC DNA]</scope>
    <source>
        <strain evidence="9 10">Bristol N2</strain>
    </source>
</reference>
<keyword evidence="3" id="KW-0805">Transcription regulation</keyword>
<evidence type="ECO:0000313" key="11">
    <source>
        <dbReference type="WormBase" id="F28C6.2"/>
    </source>
</evidence>
<evidence type="ECO:0000256" key="3">
    <source>
        <dbReference type="ARBA" id="ARBA00023015"/>
    </source>
</evidence>
<comment type="subcellular location">
    <subcellularLocation>
        <location evidence="1">Nucleus</location>
    </subcellularLocation>
</comment>
<dbReference type="RefSeq" id="NP_495819.1">
    <property type="nucleotide sequence ID" value="NM_063418.3"/>
</dbReference>
<feature type="region of interest" description="Disordered" evidence="7">
    <location>
        <begin position="24"/>
        <end position="46"/>
    </location>
</feature>
<dbReference type="GO" id="GO:0000977">
    <property type="term" value="F:RNA polymerase II transcription regulatory region sequence-specific DNA binding"/>
    <property type="evidence" value="ECO:0000318"/>
    <property type="project" value="GO_Central"/>
</dbReference>
<dbReference type="HOGENOM" id="CLU_561689_0_0_1"/>
<dbReference type="AGR" id="WB:WBGene00009203"/>
<dbReference type="GO" id="GO:0042127">
    <property type="term" value="P:regulation of cell population proliferation"/>
    <property type="evidence" value="ECO:0000318"/>
    <property type="project" value="GO_Central"/>
</dbReference>
<dbReference type="Reactome" id="R-CEL-3232118">
    <property type="pathway name" value="SUMOylation of transcription factors"/>
</dbReference>
<dbReference type="PhylomeDB" id="Q19862"/>
<dbReference type="GO" id="GO:0043565">
    <property type="term" value="F:sequence-specific DNA binding"/>
    <property type="evidence" value="ECO:0000250"/>
    <property type="project" value="WormBase"/>
</dbReference>
<proteinExistence type="evidence at protein level"/>
<comment type="interaction">
    <interactant intactId="EBI-327600">
        <id>Q19862</id>
    </interactant>
    <interactant intactId="EBI-2416772">
        <id>G2HK15</id>
        <label>aptf-2</label>
    </interactant>
    <organismsDiffer>false</organismsDiffer>
    <experiments>3</experiments>
</comment>
<dbReference type="Reactome" id="R-CEL-8866907">
    <property type="pathway name" value="Activation of the TFAP2 (AP-2) family of transcription factors"/>
</dbReference>
<feature type="compositionally biased region" description="Low complexity" evidence="7">
    <location>
        <begin position="494"/>
        <end position="503"/>
    </location>
</feature>
<dbReference type="CTD" id="185047"/>
<feature type="region of interest" description="Disordered" evidence="7">
    <location>
        <begin position="480"/>
        <end position="517"/>
    </location>
</feature>
<evidence type="ECO:0000256" key="5">
    <source>
        <dbReference type="ARBA" id="ARBA00023163"/>
    </source>
</evidence>
<dbReference type="PANTHER" id="PTHR10812:SF16">
    <property type="entry name" value="TRANSCRIPTION FACTOR AP-2 C-TERMINAL DOMAIN-CONTAINING PROTEIN-RELATED"/>
    <property type="match status" value="1"/>
</dbReference>
<dbReference type="GO" id="GO:0045944">
    <property type="term" value="P:positive regulation of transcription by RNA polymerase II"/>
    <property type="evidence" value="ECO:0000250"/>
    <property type="project" value="WormBase"/>
</dbReference>
<dbReference type="GeneID" id="185047"/>
<comment type="similarity">
    <text evidence="2">Belongs to the AP-2 family.</text>
</comment>
<sequence>MSYSDYPSDIADYSSFDNMMADICNPSSSSSSNRKRQADPAPDNFAKIPAGMATQPLYFPIHYPVNSGWQSFDVNQVYNNHNMNQPGFGWVALPPPMPHNLQIPDQNSYKPRSGLPVPPPMAEFQDVNGIQQNPNEIFKNAPITSAMCTPESDISTSTNLTPDQDSAQLPLTEQELNEEKNFVVNIESPGKLAHYFLPNVESEQEPNEHIPYPYAKSLFPTFGVPVSSDGNVVAEVVDGRLPAVGTRSKYDITVDEIRRRCGAPEHMNQSALYCFFRKSKKREAINRVKQVLTVHNIPMRTMQRQRKVTCFSPFLEEEATALARDLDSISEEFLPINIIAQEMLEKLMSSGNNLDVCHRMLKNTTATITRVIKTLEVRQPKITGQEEKLKGNNLDLSYHNFSLITHGFGHPNSLSHYRSYLSIVERAVLLCEKIQNGQSLLSNEDVIPGQKPFERMSNEYFVEWQMNLYKKKLAKQMEEVEENKSQRGEHQQIHQHQLYQQHHTNTHPPMPLMPPSQMNLCPPITPIPPQNVYYY</sequence>
<keyword evidence="5" id="KW-0804">Transcription</keyword>
<dbReference type="IntAct" id="Q19862">
    <property type="interactions" value="12"/>
</dbReference>
<evidence type="ECO:0000256" key="7">
    <source>
        <dbReference type="SAM" id="MobiDB-lite"/>
    </source>
</evidence>
<dbReference type="KEGG" id="cel:CELE_F28C6.2"/>
<dbReference type="OrthoDB" id="5876408at2759"/>
<keyword evidence="4" id="KW-0238">DNA-binding</keyword>
<dbReference type="UCSC" id="F28C6.2">
    <property type="organism name" value="c. elegans"/>
</dbReference>
<dbReference type="InterPro" id="IPR013854">
    <property type="entry name" value="TF_AP2_C"/>
</dbReference>
<evidence type="ECO:0000313" key="10">
    <source>
        <dbReference type="Proteomes" id="UP000001940"/>
    </source>
</evidence>
<evidence type="ECO:0000256" key="6">
    <source>
        <dbReference type="ARBA" id="ARBA00023242"/>
    </source>
</evidence>
<dbReference type="eggNOG" id="KOG3811">
    <property type="taxonomic scope" value="Eukaryota"/>
</dbReference>
<dbReference type="EMBL" id="BX284602">
    <property type="protein sequence ID" value="CAA92668.1"/>
    <property type="molecule type" value="Genomic_DNA"/>
</dbReference>
<dbReference type="InterPro" id="IPR004979">
    <property type="entry name" value="TF_AP2"/>
</dbReference>
<dbReference type="PANTHER" id="PTHR10812">
    <property type="entry name" value="TRANSCRIPTION FACTOR AP-2"/>
    <property type="match status" value="1"/>
</dbReference>
<evidence type="ECO:0000313" key="9">
    <source>
        <dbReference type="EMBL" id="CAA92668.1"/>
    </source>
</evidence>
<dbReference type="AlphaFoldDB" id="Q19862"/>
<dbReference type="GO" id="GO:0001228">
    <property type="term" value="F:DNA-binding transcription activator activity, RNA polymerase II-specific"/>
    <property type="evidence" value="ECO:0000250"/>
    <property type="project" value="WormBase"/>
</dbReference>
<evidence type="ECO:0000256" key="2">
    <source>
        <dbReference type="ARBA" id="ARBA00007770"/>
    </source>
</evidence>